<keyword evidence="3" id="KW-1185">Reference proteome</keyword>
<feature type="domain" description="Cupin type-2" evidence="1">
    <location>
        <begin position="47"/>
        <end position="107"/>
    </location>
</feature>
<evidence type="ECO:0000313" key="2">
    <source>
        <dbReference type="EMBL" id="TYO62412.1"/>
    </source>
</evidence>
<accession>A0A5S4YEL6</accession>
<dbReference type="SUPFAM" id="SSF51182">
    <property type="entry name" value="RmlC-like cupins"/>
    <property type="match status" value="1"/>
</dbReference>
<dbReference type="Gene3D" id="2.60.120.10">
    <property type="entry name" value="Jelly Rolls"/>
    <property type="match status" value="1"/>
</dbReference>
<evidence type="ECO:0000313" key="3">
    <source>
        <dbReference type="Proteomes" id="UP000324797"/>
    </source>
</evidence>
<gene>
    <name evidence="2" type="ORF">FXV83_33130</name>
</gene>
<dbReference type="AlphaFoldDB" id="A0A5S4YEL6"/>
<dbReference type="InterPro" id="IPR013096">
    <property type="entry name" value="Cupin_2"/>
</dbReference>
<reference evidence="2 3" key="1">
    <citation type="submission" date="2019-08" db="EMBL/GenBank/DDBJ databases">
        <title>Bradyrhizobium hipponensis sp. nov., a rhizobium isolated from a Lupinus angustifolius root nodule in Tunisia.</title>
        <authorList>
            <person name="Off K."/>
            <person name="Rejili M."/>
            <person name="Mars M."/>
            <person name="Brachmann A."/>
            <person name="Marin M."/>
        </authorList>
    </citation>
    <scope>NUCLEOTIDE SEQUENCE [LARGE SCALE GENOMIC DNA]</scope>
    <source>
        <strain evidence="3">aSej3</strain>
    </source>
</reference>
<dbReference type="Pfam" id="PF07883">
    <property type="entry name" value="Cupin_2"/>
    <property type="match status" value="1"/>
</dbReference>
<comment type="caution">
    <text evidence="2">The sequence shown here is derived from an EMBL/GenBank/DDBJ whole genome shotgun (WGS) entry which is preliminary data.</text>
</comment>
<proteinExistence type="predicted"/>
<sequence>MQNMPTEIARGTRLRNAFNKETFVFSGPLDHADVARFGVILEKGGSGGGNALVHVHPGADEHFAVKCGRIKVVVDGREQLVEAGGTAVVPRGRPHFFANAGDGNAVLEISFTPAQQHLRFFANFATLAVRQPAWFSSAGDPNFLLIALVLHTYRDHLYLAGVPIWLQKLLFAVLAPVARLRGYRMAIQPLGEALAQAGAGLAA</sequence>
<name>A0A5S4YEL6_9BRAD</name>
<protein>
    <submittedName>
        <fullName evidence="2">Cupin domain-containing protein</fullName>
    </submittedName>
</protein>
<dbReference type="Proteomes" id="UP000324797">
    <property type="component" value="Unassembled WGS sequence"/>
</dbReference>
<evidence type="ECO:0000259" key="1">
    <source>
        <dbReference type="Pfam" id="PF07883"/>
    </source>
</evidence>
<organism evidence="2 3">
    <name type="scientific">Bradyrhizobium hipponense</name>
    <dbReference type="NCBI Taxonomy" id="2605638"/>
    <lineage>
        <taxon>Bacteria</taxon>
        <taxon>Pseudomonadati</taxon>
        <taxon>Pseudomonadota</taxon>
        <taxon>Alphaproteobacteria</taxon>
        <taxon>Hyphomicrobiales</taxon>
        <taxon>Nitrobacteraceae</taxon>
        <taxon>Bradyrhizobium</taxon>
    </lineage>
</organism>
<dbReference type="InterPro" id="IPR011051">
    <property type="entry name" value="RmlC_Cupin_sf"/>
</dbReference>
<dbReference type="EMBL" id="VSTH01000137">
    <property type="protein sequence ID" value="TYO62412.1"/>
    <property type="molecule type" value="Genomic_DNA"/>
</dbReference>
<dbReference type="InterPro" id="IPR014710">
    <property type="entry name" value="RmlC-like_jellyroll"/>
</dbReference>